<name>A0ABS6BGH9_9SPHN</name>
<sequence length="81" mass="9488">MHYSQTYLNHVWEAARAGMPTGWLADRDDRRDVLRLVEHPHEAYRRTRECMRWEAMLVPAGTPPILPATGQMSTECWIFFG</sequence>
<keyword evidence="2" id="KW-1185">Reference proteome</keyword>
<reference evidence="1 2" key="1">
    <citation type="submission" date="2021-06" db="EMBL/GenBank/DDBJ databases">
        <title>Sphingomonas sp. XMGL2, whole genome shotgun sequencing project.</title>
        <authorList>
            <person name="Zhao G."/>
            <person name="Shen L."/>
        </authorList>
    </citation>
    <scope>NUCLEOTIDE SEQUENCE [LARGE SCALE GENOMIC DNA]</scope>
    <source>
        <strain evidence="1 2">XMGL2</strain>
    </source>
</reference>
<evidence type="ECO:0000313" key="2">
    <source>
        <dbReference type="Proteomes" id="UP000776276"/>
    </source>
</evidence>
<evidence type="ECO:0000313" key="1">
    <source>
        <dbReference type="EMBL" id="MBU3077399.1"/>
    </source>
</evidence>
<gene>
    <name evidence="1" type="ORF">KOF26_05910</name>
</gene>
<proteinExistence type="predicted"/>
<dbReference type="EMBL" id="JAHKRT010000002">
    <property type="protein sequence ID" value="MBU3077399.1"/>
    <property type="molecule type" value="Genomic_DNA"/>
</dbReference>
<dbReference type="Proteomes" id="UP000776276">
    <property type="component" value="Unassembled WGS sequence"/>
</dbReference>
<comment type="caution">
    <text evidence="1">The sequence shown here is derived from an EMBL/GenBank/DDBJ whole genome shotgun (WGS) entry which is preliminary data.</text>
</comment>
<accession>A0ABS6BGH9</accession>
<dbReference type="RefSeq" id="WP_216321549.1">
    <property type="nucleotide sequence ID" value="NZ_JAHKRT010000002.1"/>
</dbReference>
<organism evidence="1 2">
    <name type="scientific">Sphingomonas quercus</name>
    <dbReference type="NCBI Taxonomy" id="2842451"/>
    <lineage>
        <taxon>Bacteria</taxon>
        <taxon>Pseudomonadati</taxon>
        <taxon>Pseudomonadota</taxon>
        <taxon>Alphaproteobacteria</taxon>
        <taxon>Sphingomonadales</taxon>
        <taxon>Sphingomonadaceae</taxon>
        <taxon>Sphingomonas</taxon>
    </lineage>
</organism>
<protein>
    <submittedName>
        <fullName evidence="1">Uncharacterized protein</fullName>
    </submittedName>
</protein>